<evidence type="ECO:0000256" key="1">
    <source>
        <dbReference type="ARBA" id="ARBA00001974"/>
    </source>
</evidence>
<dbReference type="InterPro" id="IPR004113">
    <property type="entry name" value="FAD-bd_oxidored_4_C"/>
</dbReference>
<dbReference type="EMBL" id="CP000473">
    <property type="protein sequence ID" value="ABJ85446.1"/>
    <property type="molecule type" value="Genomic_DNA"/>
</dbReference>
<evidence type="ECO:0000256" key="6">
    <source>
        <dbReference type="ARBA" id="ARBA00023002"/>
    </source>
</evidence>
<keyword evidence="5" id="KW-0809">Transit peptide</keyword>
<organism evidence="9">
    <name type="scientific">Solibacter usitatus (strain Ellin6076)</name>
    <dbReference type="NCBI Taxonomy" id="234267"/>
    <lineage>
        <taxon>Bacteria</taxon>
        <taxon>Pseudomonadati</taxon>
        <taxon>Acidobacteriota</taxon>
        <taxon>Terriglobia</taxon>
        <taxon>Bryobacterales</taxon>
        <taxon>Solibacteraceae</taxon>
        <taxon>Candidatus Solibacter</taxon>
    </lineage>
</organism>
<dbReference type="Pfam" id="PF01565">
    <property type="entry name" value="FAD_binding_4"/>
    <property type="match status" value="1"/>
</dbReference>
<reference evidence="9" key="1">
    <citation type="submission" date="2006-10" db="EMBL/GenBank/DDBJ databases">
        <title>Complete sequence of Solibacter usitatus Ellin6076.</title>
        <authorList>
            <consortium name="US DOE Joint Genome Institute"/>
            <person name="Copeland A."/>
            <person name="Lucas S."/>
            <person name="Lapidus A."/>
            <person name="Barry K."/>
            <person name="Detter J.C."/>
            <person name="Glavina del Rio T."/>
            <person name="Hammon N."/>
            <person name="Israni S."/>
            <person name="Dalin E."/>
            <person name="Tice H."/>
            <person name="Pitluck S."/>
            <person name="Thompson L.S."/>
            <person name="Brettin T."/>
            <person name="Bruce D."/>
            <person name="Han C."/>
            <person name="Tapia R."/>
            <person name="Gilna P."/>
            <person name="Schmutz J."/>
            <person name="Larimer F."/>
            <person name="Land M."/>
            <person name="Hauser L."/>
            <person name="Kyrpides N."/>
            <person name="Mikhailova N."/>
            <person name="Janssen P.H."/>
            <person name="Kuske C.R."/>
            <person name="Richardson P."/>
        </authorList>
    </citation>
    <scope>NUCLEOTIDE SEQUENCE</scope>
    <source>
        <strain evidence="9">Ellin6076</strain>
    </source>
</reference>
<evidence type="ECO:0000256" key="3">
    <source>
        <dbReference type="ARBA" id="ARBA00022630"/>
    </source>
</evidence>
<feature type="domain" description="FAD-binding PCMH-type" evidence="8">
    <location>
        <begin position="1"/>
        <end position="156"/>
    </location>
</feature>
<dbReference type="InterPro" id="IPR016171">
    <property type="entry name" value="Vanillyl_alc_oxidase_C-sub2"/>
</dbReference>
<dbReference type="Gene3D" id="3.30.70.2740">
    <property type="match status" value="1"/>
</dbReference>
<dbReference type="Pfam" id="PF02913">
    <property type="entry name" value="FAD-oxidase_C"/>
    <property type="match status" value="1"/>
</dbReference>
<dbReference type="GO" id="GO:0071949">
    <property type="term" value="F:FAD binding"/>
    <property type="evidence" value="ECO:0007669"/>
    <property type="project" value="InterPro"/>
</dbReference>
<dbReference type="Gene3D" id="3.30.465.10">
    <property type="match status" value="1"/>
</dbReference>
<dbReference type="STRING" id="234267.Acid_4485"/>
<dbReference type="HOGENOM" id="CLU_017779_9_2_0"/>
<dbReference type="InterPro" id="IPR016164">
    <property type="entry name" value="FAD-linked_Oxase-like_C"/>
</dbReference>
<dbReference type="GO" id="GO:0008720">
    <property type="term" value="F:D-lactate dehydrogenase (NAD+) activity"/>
    <property type="evidence" value="ECO:0007669"/>
    <property type="project" value="TreeGrafter"/>
</dbReference>
<dbReference type="InterPro" id="IPR016169">
    <property type="entry name" value="FAD-bd_PCMH_sub2"/>
</dbReference>
<dbReference type="eggNOG" id="COG0277">
    <property type="taxonomic scope" value="Bacteria"/>
</dbReference>
<dbReference type="SUPFAM" id="SSF55103">
    <property type="entry name" value="FAD-linked oxidases, C-terminal domain"/>
    <property type="match status" value="1"/>
</dbReference>
<dbReference type="InParanoid" id="Q01Y19"/>
<evidence type="ECO:0000256" key="5">
    <source>
        <dbReference type="ARBA" id="ARBA00022946"/>
    </source>
</evidence>
<keyword evidence="4" id="KW-0274">FAD</keyword>
<dbReference type="PANTHER" id="PTHR11748">
    <property type="entry name" value="D-LACTATE DEHYDROGENASE"/>
    <property type="match status" value="1"/>
</dbReference>
<sequence>MTGGRVPFGGWVLSLEKFTRLDIESGFAVVGAGTLLRDLHAAAQRSGQFYPPDPTETGASLGGNIACNASGSRSFRYGATRAWVRRLRVVLADGRVLDVSRGEPVDFDPGSVPLPAVTKNTAGYLLRPGMDWVDLFTGSEGTLGVVTEATVGLLPLPKAVLGGVVFFRSDGEAIDAVENWRGGSTARMLEYFDRPSLDLLRARFPEIPAEAGAAILFEQEMASEEDAELDLWLERIEGAAGALGEGSWFATTANDRERFRKFRHSLPELVNDTVRRSGALKMNTDFAVPLERNREMLAYYRRRLEEEFPGRYVIFGHIGDAHVHVNLFSDPANPDAAAGLLKEFARHAAELGGTVSAEHGVGKRKAGLLALQYSPEHLETMRAVKRRLDPANILGRGTMWA</sequence>
<evidence type="ECO:0000313" key="9">
    <source>
        <dbReference type="EMBL" id="ABJ85446.1"/>
    </source>
</evidence>
<gene>
    <name evidence="9" type="ordered locus">Acid_4485</name>
</gene>
<evidence type="ECO:0000259" key="8">
    <source>
        <dbReference type="PROSITE" id="PS51387"/>
    </source>
</evidence>
<evidence type="ECO:0000256" key="2">
    <source>
        <dbReference type="ARBA" id="ARBA00008000"/>
    </source>
</evidence>
<dbReference type="InterPro" id="IPR016166">
    <property type="entry name" value="FAD-bd_PCMH"/>
</dbReference>
<name>Q01Y19_SOLUE</name>
<dbReference type="PROSITE" id="PS51387">
    <property type="entry name" value="FAD_PCMH"/>
    <property type="match status" value="1"/>
</dbReference>
<dbReference type="GO" id="GO:1903457">
    <property type="term" value="P:lactate catabolic process"/>
    <property type="evidence" value="ECO:0007669"/>
    <property type="project" value="TreeGrafter"/>
</dbReference>
<dbReference type="GO" id="GO:0004458">
    <property type="term" value="F:D-lactate dehydrogenase (cytochrome) activity"/>
    <property type="evidence" value="ECO:0007669"/>
    <property type="project" value="UniProtKB-EC"/>
</dbReference>
<dbReference type="KEGG" id="sus:Acid_4485"/>
<accession>Q01Y19</accession>
<keyword evidence="3" id="KW-0285">Flavoprotein</keyword>
<protein>
    <recommendedName>
        <fullName evidence="7">D-lactate dehydrogenase (cytochrome)</fullName>
        <ecNumber evidence="7">1.1.2.4</ecNumber>
    </recommendedName>
</protein>
<dbReference type="AlphaFoldDB" id="Q01Y19"/>
<dbReference type="PANTHER" id="PTHR11748:SF111">
    <property type="entry name" value="D-LACTATE DEHYDROGENASE, MITOCHONDRIAL-RELATED"/>
    <property type="match status" value="1"/>
</dbReference>
<dbReference type="InterPro" id="IPR006094">
    <property type="entry name" value="Oxid_FAD_bind_N"/>
</dbReference>
<evidence type="ECO:0000256" key="4">
    <source>
        <dbReference type="ARBA" id="ARBA00022827"/>
    </source>
</evidence>
<dbReference type="EC" id="1.1.2.4" evidence="7"/>
<keyword evidence="6" id="KW-0560">Oxidoreductase</keyword>
<dbReference type="Gene3D" id="1.10.45.10">
    <property type="entry name" value="Vanillyl-alcohol Oxidase, Chain A, domain 4"/>
    <property type="match status" value="1"/>
</dbReference>
<evidence type="ECO:0000256" key="7">
    <source>
        <dbReference type="ARBA" id="ARBA00038897"/>
    </source>
</evidence>
<proteinExistence type="inferred from homology"/>
<comment type="similarity">
    <text evidence="2">Belongs to the FAD-binding oxidoreductase/transferase type 4 family.</text>
</comment>
<comment type="cofactor">
    <cofactor evidence="1">
        <name>FAD</name>
        <dbReference type="ChEBI" id="CHEBI:57692"/>
    </cofactor>
</comment>
<dbReference type="InterPro" id="IPR036318">
    <property type="entry name" value="FAD-bd_PCMH-like_sf"/>
</dbReference>
<dbReference type="SUPFAM" id="SSF56176">
    <property type="entry name" value="FAD-binding/transporter-associated domain-like"/>
    <property type="match status" value="1"/>
</dbReference>